<proteinExistence type="predicted"/>
<dbReference type="AlphaFoldDB" id="A0A427BA20"/>
<dbReference type="Proteomes" id="UP000287651">
    <property type="component" value="Unassembled WGS sequence"/>
</dbReference>
<dbReference type="EMBL" id="AMZH03000128">
    <property type="protein sequence ID" value="RRT85370.1"/>
    <property type="molecule type" value="Genomic_DNA"/>
</dbReference>
<name>A0A427BA20_ENSVE</name>
<organism evidence="2 3">
    <name type="scientific">Ensete ventricosum</name>
    <name type="common">Abyssinian banana</name>
    <name type="synonym">Musa ensete</name>
    <dbReference type="NCBI Taxonomy" id="4639"/>
    <lineage>
        <taxon>Eukaryota</taxon>
        <taxon>Viridiplantae</taxon>
        <taxon>Streptophyta</taxon>
        <taxon>Embryophyta</taxon>
        <taxon>Tracheophyta</taxon>
        <taxon>Spermatophyta</taxon>
        <taxon>Magnoliopsida</taxon>
        <taxon>Liliopsida</taxon>
        <taxon>Zingiberales</taxon>
        <taxon>Musaceae</taxon>
        <taxon>Ensete</taxon>
    </lineage>
</organism>
<accession>A0A427BA20</accession>
<sequence length="100" mass="11001">MVAAEGWKLPNFGHYKEGRLLPVSIIMRLRREEGSEDSVDGATRSSITKGSKRAMARRRALATWLGIDISGKGKQQWQRKSGWTEGSSDVAGIRTVGKGQ</sequence>
<gene>
    <name evidence="2" type="ORF">B296_00003954</name>
</gene>
<reference evidence="2 3" key="1">
    <citation type="journal article" date="2014" name="Agronomy (Basel)">
        <title>A Draft Genome Sequence for Ensete ventricosum, the Drought-Tolerant Tree Against Hunger.</title>
        <authorList>
            <person name="Harrison J."/>
            <person name="Moore K.A."/>
            <person name="Paszkiewicz K."/>
            <person name="Jones T."/>
            <person name="Grant M."/>
            <person name="Ambacheew D."/>
            <person name="Muzemil S."/>
            <person name="Studholme D.J."/>
        </authorList>
    </citation>
    <scope>NUCLEOTIDE SEQUENCE [LARGE SCALE GENOMIC DNA]</scope>
</reference>
<evidence type="ECO:0000313" key="2">
    <source>
        <dbReference type="EMBL" id="RRT85370.1"/>
    </source>
</evidence>
<evidence type="ECO:0000313" key="3">
    <source>
        <dbReference type="Proteomes" id="UP000287651"/>
    </source>
</evidence>
<protein>
    <submittedName>
        <fullName evidence="2">Uncharacterized protein</fullName>
    </submittedName>
</protein>
<feature type="region of interest" description="Disordered" evidence="1">
    <location>
        <begin position="72"/>
        <end position="100"/>
    </location>
</feature>
<comment type="caution">
    <text evidence="2">The sequence shown here is derived from an EMBL/GenBank/DDBJ whole genome shotgun (WGS) entry which is preliminary data.</text>
</comment>
<feature type="compositionally biased region" description="Polar residues" evidence="1">
    <location>
        <begin position="73"/>
        <end position="87"/>
    </location>
</feature>
<feature type="region of interest" description="Disordered" evidence="1">
    <location>
        <begin position="34"/>
        <end position="53"/>
    </location>
</feature>
<evidence type="ECO:0000256" key="1">
    <source>
        <dbReference type="SAM" id="MobiDB-lite"/>
    </source>
</evidence>